<reference evidence="1" key="1">
    <citation type="submission" date="2021-03" db="EMBL/GenBank/DDBJ databases">
        <title>Evolutionary priming and transition to the ectomycorrhizal habit in an iconic lineage of mushroom-forming fungi: is preadaptation a requirement?</title>
        <authorList>
            <consortium name="DOE Joint Genome Institute"/>
            <person name="Looney B.P."/>
            <person name="Miyauchi S."/>
            <person name="Morin E."/>
            <person name="Drula E."/>
            <person name="Courty P.E."/>
            <person name="Chicoki N."/>
            <person name="Fauchery L."/>
            <person name="Kohler A."/>
            <person name="Kuo A."/>
            <person name="LaButti K."/>
            <person name="Pangilinan J."/>
            <person name="Lipzen A."/>
            <person name="Riley R."/>
            <person name="Andreopoulos W."/>
            <person name="He G."/>
            <person name="Johnson J."/>
            <person name="Barry K.W."/>
            <person name="Grigoriev I.V."/>
            <person name="Nagy L."/>
            <person name="Hibbett D."/>
            <person name="Henrissat B."/>
            <person name="Matheny P.B."/>
            <person name="Labbe J."/>
            <person name="Martin A.F."/>
        </authorList>
    </citation>
    <scope>NUCLEOTIDE SEQUENCE</scope>
    <source>
        <strain evidence="1">BPL698</strain>
    </source>
</reference>
<organism evidence="1 2">
    <name type="scientific">Russula earlei</name>
    <dbReference type="NCBI Taxonomy" id="71964"/>
    <lineage>
        <taxon>Eukaryota</taxon>
        <taxon>Fungi</taxon>
        <taxon>Dikarya</taxon>
        <taxon>Basidiomycota</taxon>
        <taxon>Agaricomycotina</taxon>
        <taxon>Agaricomycetes</taxon>
        <taxon>Russulales</taxon>
        <taxon>Russulaceae</taxon>
        <taxon>Russula</taxon>
    </lineage>
</organism>
<comment type="caution">
    <text evidence="1">The sequence shown here is derived from an EMBL/GenBank/DDBJ whole genome shotgun (WGS) entry which is preliminary data.</text>
</comment>
<gene>
    <name evidence="1" type="ORF">F5148DRAFT_1184415</name>
</gene>
<accession>A0ACC0UEN1</accession>
<feature type="non-terminal residue" evidence="1">
    <location>
        <position position="562"/>
    </location>
</feature>
<dbReference type="Proteomes" id="UP001207468">
    <property type="component" value="Unassembled WGS sequence"/>
</dbReference>
<dbReference type="EMBL" id="JAGFNK010000055">
    <property type="protein sequence ID" value="KAI9509790.1"/>
    <property type="molecule type" value="Genomic_DNA"/>
</dbReference>
<name>A0ACC0UEN1_9AGAM</name>
<sequence>MSMPSPGREFQVDRRTRPDHHSATLSSPDLETDGDDASSPLLPFPSSNSTARRRDLRGGALSVRLAQQQPDGDGEGPAGDSRQTHRSYTYTYTYAYGPTGLAGLRANTYALRCAMFASLGGLTFGYDQGVIANVLVMEDFLARWPVGPWERGLMTAMLELGCLFGALGAGVLADKVSRRTAIASACVVFCIGSALQTWAHSLTQITAGRSIGGLGVGALSNFLSSLGAFHRSLGFIPGTFGPIELSIVCFTVTGSLSWRIPLGLQLLPGILLGFGTFALPASPRLLVLQGQREEALESLAKLRLCPLSEARTDPLIQFMEMEAEAIMLQRASPVGRSQSLRQEALAWARLFDYRYIDRTLVGVMVMFFQQWSGINALIYYGPLLMRNLGLNGNTVNLLVAGGINIVQFLAVFPAILYIDRWGRRPLLRGGGAAMTTVTFDHCIVFEFGREWERHPIAAWVAVCGLYVFTAAYGVSFGPIGWLSLRSKGAALSTASNWTNNFLVGLITPPLMENSPALTFGVFGSACFLAYLWATYVVPETANVSLEMIDEVFRSPASQEDML</sequence>
<protein>
    <submittedName>
        <fullName evidence="1">Uncharacterized protein</fullName>
    </submittedName>
</protein>
<keyword evidence="2" id="KW-1185">Reference proteome</keyword>
<proteinExistence type="predicted"/>
<evidence type="ECO:0000313" key="2">
    <source>
        <dbReference type="Proteomes" id="UP001207468"/>
    </source>
</evidence>
<evidence type="ECO:0000313" key="1">
    <source>
        <dbReference type="EMBL" id="KAI9509790.1"/>
    </source>
</evidence>